<keyword evidence="7" id="KW-1185">Reference proteome</keyword>
<dbReference type="InterPro" id="IPR012677">
    <property type="entry name" value="Nucleotide-bd_a/b_plait_sf"/>
</dbReference>
<gene>
    <name evidence="6" type="ORF">SARC_09265</name>
</gene>
<evidence type="ECO:0000313" key="7">
    <source>
        <dbReference type="Proteomes" id="UP000054560"/>
    </source>
</evidence>
<dbReference type="Pfam" id="PF00098">
    <property type="entry name" value="zf-CCHC"/>
    <property type="match status" value="1"/>
</dbReference>
<dbReference type="GO" id="GO:0003723">
    <property type="term" value="F:RNA binding"/>
    <property type="evidence" value="ECO:0007669"/>
    <property type="project" value="UniProtKB-UniRule"/>
</dbReference>
<dbReference type="InterPro" id="IPR036875">
    <property type="entry name" value="Znf_CCHC_sf"/>
</dbReference>
<evidence type="ECO:0000256" key="2">
    <source>
        <dbReference type="PROSITE-ProRule" id="PRU00176"/>
    </source>
</evidence>
<dbReference type="InterPro" id="IPR001878">
    <property type="entry name" value="Znf_CCHC"/>
</dbReference>
<dbReference type="Proteomes" id="UP000054560">
    <property type="component" value="Unassembled WGS sequence"/>
</dbReference>
<dbReference type="InterPro" id="IPR000504">
    <property type="entry name" value="RRM_dom"/>
</dbReference>
<dbReference type="FunFam" id="3.30.70.330:FF:001074">
    <property type="entry name" value="Splicing factor, arginine/serine-rich 7"/>
    <property type="match status" value="1"/>
</dbReference>
<dbReference type="GeneID" id="25909769"/>
<feature type="compositionally biased region" description="Basic residues" evidence="3">
    <location>
        <begin position="177"/>
        <end position="187"/>
    </location>
</feature>
<dbReference type="eggNOG" id="KOG0107">
    <property type="taxonomic scope" value="Eukaryota"/>
</dbReference>
<dbReference type="EMBL" id="KQ242517">
    <property type="protein sequence ID" value="KNC78303.1"/>
    <property type="molecule type" value="Genomic_DNA"/>
</dbReference>
<dbReference type="STRING" id="667725.A0A0L0FQL3"/>
<evidence type="ECO:0000259" key="4">
    <source>
        <dbReference type="PROSITE" id="PS50102"/>
    </source>
</evidence>
<dbReference type="GO" id="GO:0008270">
    <property type="term" value="F:zinc ion binding"/>
    <property type="evidence" value="ECO:0007669"/>
    <property type="project" value="UniProtKB-KW"/>
</dbReference>
<dbReference type="Gene3D" id="4.10.60.10">
    <property type="entry name" value="Zinc finger, CCHC-type"/>
    <property type="match status" value="1"/>
</dbReference>
<dbReference type="RefSeq" id="XP_014152205.1">
    <property type="nucleotide sequence ID" value="XM_014296730.1"/>
</dbReference>
<dbReference type="SUPFAM" id="SSF57756">
    <property type="entry name" value="Retrovirus zinc finger-like domains"/>
    <property type="match status" value="1"/>
</dbReference>
<proteinExistence type="predicted"/>
<dbReference type="InterPro" id="IPR035979">
    <property type="entry name" value="RBD_domain_sf"/>
</dbReference>
<dbReference type="InterPro" id="IPR050907">
    <property type="entry name" value="SRSF"/>
</dbReference>
<accession>A0A0L0FQL3</accession>
<dbReference type="SMART" id="SM00343">
    <property type="entry name" value="ZnF_C2HC"/>
    <property type="match status" value="1"/>
</dbReference>
<feature type="compositionally biased region" description="Basic residues" evidence="3">
    <location>
        <begin position="148"/>
        <end position="165"/>
    </location>
</feature>
<dbReference type="Gene3D" id="3.30.70.330">
    <property type="match status" value="1"/>
</dbReference>
<feature type="domain" description="CCHC-type" evidence="5">
    <location>
        <begin position="94"/>
        <end position="109"/>
    </location>
</feature>
<dbReference type="SMART" id="SM00360">
    <property type="entry name" value="RRM"/>
    <property type="match status" value="1"/>
</dbReference>
<evidence type="ECO:0000256" key="1">
    <source>
        <dbReference type="PROSITE-ProRule" id="PRU00047"/>
    </source>
</evidence>
<dbReference type="AlphaFoldDB" id="A0A0L0FQL3"/>
<feature type="region of interest" description="Disordered" evidence="3">
    <location>
        <begin position="106"/>
        <end position="194"/>
    </location>
</feature>
<keyword evidence="2" id="KW-0694">RNA-binding</keyword>
<feature type="domain" description="RRM" evidence="4">
    <location>
        <begin position="7"/>
        <end position="80"/>
    </location>
</feature>
<protein>
    <submittedName>
        <fullName evidence="6">Uncharacterized protein</fullName>
    </submittedName>
</protein>
<evidence type="ECO:0000256" key="3">
    <source>
        <dbReference type="SAM" id="MobiDB-lite"/>
    </source>
</evidence>
<reference evidence="6 7" key="1">
    <citation type="submission" date="2011-02" db="EMBL/GenBank/DDBJ databases">
        <title>The Genome Sequence of Sphaeroforma arctica JP610.</title>
        <authorList>
            <consortium name="The Broad Institute Genome Sequencing Platform"/>
            <person name="Russ C."/>
            <person name="Cuomo C."/>
            <person name="Young S.K."/>
            <person name="Zeng Q."/>
            <person name="Gargeya S."/>
            <person name="Alvarado L."/>
            <person name="Berlin A."/>
            <person name="Chapman S.B."/>
            <person name="Chen Z."/>
            <person name="Freedman E."/>
            <person name="Gellesch M."/>
            <person name="Goldberg J."/>
            <person name="Griggs A."/>
            <person name="Gujja S."/>
            <person name="Heilman E."/>
            <person name="Heiman D."/>
            <person name="Howarth C."/>
            <person name="Mehta T."/>
            <person name="Neiman D."/>
            <person name="Pearson M."/>
            <person name="Roberts A."/>
            <person name="Saif S."/>
            <person name="Shea T."/>
            <person name="Shenoy N."/>
            <person name="Sisk P."/>
            <person name="Stolte C."/>
            <person name="Sykes S."/>
            <person name="White J."/>
            <person name="Yandava C."/>
            <person name="Burger G."/>
            <person name="Gray M.W."/>
            <person name="Holland P.W.H."/>
            <person name="King N."/>
            <person name="Lang F.B.F."/>
            <person name="Roger A.J."/>
            <person name="Ruiz-Trillo I."/>
            <person name="Haas B."/>
            <person name="Nusbaum C."/>
            <person name="Birren B."/>
        </authorList>
    </citation>
    <scope>NUCLEOTIDE SEQUENCE [LARGE SCALE GENOMIC DNA]</scope>
    <source>
        <strain evidence="6 7">JP610</strain>
    </source>
</reference>
<dbReference type="OrthoDB" id="5970at2759"/>
<dbReference type="Pfam" id="PF00076">
    <property type="entry name" value="RRM_1"/>
    <property type="match status" value="1"/>
</dbReference>
<sequence length="194" mass="22119">MGDSKGTKVYVGNLEHDASERDLRDMFETFGSVNDIWIARNPPGFGFIWFEDSRDADDAVKELHDREHNGKLLRVEISNSRGGGRGRGPSDSECYECGRIGHFARECPNRRGGGYGGDRRGGGDRRYGRDDRGRGYGGRGRSRSPSPYRRRSPSPYRRRSPSPRRRSPDGYRSRSPPPRRTRSRSPRRSLSPRY</sequence>
<dbReference type="PROSITE" id="PS50102">
    <property type="entry name" value="RRM"/>
    <property type="match status" value="1"/>
</dbReference>
<name>A0A0L0FQL3_9EUKA</name>
<feature type="compositionally biased region" description="Basic and acidic residues" evidence="3">
    <location>
        <begin position="117"/>
        <end position="134"/>
    </location>
</feature>
<keyword evidence="1" id="KW-0863">Zinc-finger</keyword>
<keyword evidence="1" id="KW-0479">Metal-binding</keyword>
<evidence type="ECO:0000259" key="5">
    <source>
        <dbReference type="PROSITE" id="PS50158"/>
    </source>
</evidence>
<dbReference type="PANTHER" id="PTHR23147">
    <property type="entry name" value="SERINE/ARGININE RICH SPLICING FACTOR"/>
    <property type="match status" value="1"/>
</dbReference>
<organism evidence="6 7">
    <name type="scientific">Sphaeroforma arctica JP610</name>
    <dbReference type="NCBI Taxonomy" id="667725"/>
    <lineage>
        <taxon>Eukaryota</taxon>
        <taxon>Ichthyosporea</taxon>
        <taxon>Ichthyophonida</taxon>
        <taxon>Sphaeroforma</taxon>
    </lineage>
</organism>
<keyword evidence="1" id="KW-0862">Zinc</keyword>
<evidence type="ECO:0000313" key="6">
    <source>
        <dbReference type="EMBL" id="KNC78303.1"/>
    </source>
</evidence>
<dbReference type="PROSITE" id="PS50158">
    <property type="entry name" value="ZF_CCHC"/>
    <property type="match status" value="1"/>
</dbReference>
<dbReference type="SUPFAM" id="SSF54928">
    <property type="entry name" value="RNA-binding domain, RBD"/>
    <property type="match status" value="1"/>
</dbReference>